<evidence type="ECO:0000313" key="2">
    <source>
        <dbReference type="EMBL" id="KAF2323795.1"/>
    </source>
</evidence>
<organism evidence="2 3">
    <name type="scientific">Hevea brasiliensis</name>
    <name type="common">Para rubber tree</name>
    <name type="synonym">Siphonia brasiliensis</name>
    <dbReference type="NCBI Taxonomy" id="3981"/>
    <lineage>
        <taxon>Eukaryota</taxon>
        <taxon>Viridiplantae</taxon>
        <taxon>Streptophyta</taxon>
        <taxon>Embryophyta</taxon>
        <taxon>Tracheophyta</taxon>
        <taxon>Spermatophyta</taxon>
        <taxon>Magnoliopsida</taxon>
        <taxon>eudicotyledons</taxon>
        <taxon>Gunneridae</taxon>
        <taxon>Pentapetalae</taxon>
        <taxon>rosids</taxon>
        <taxon>fabids</taxon>
        <taxon>Malpighiales</taxon>
        <taxon>Euphorbiaceae</taxon>
        <taxon>Crotonoideae</taxon>
        <taxon>Micrandreae</taxon>
        <taxon>Hevea</taxon>
    </lineage>
</organism>
<sequence>MASSICINDTLTDDELRPILSKLDNDKDKEIVGLVCKRWLRLQSTERKKLAARAGPQMLQKMAARFSCLIELDLSQSISRSFYPGVTDYDLAVIANGFKCLRVLNLQNCKGISDSGMQSIGCGLSSLRSLEVSYCRKLTDKGFSSVAEGCRDLESLHLAGCRFVTDGVLKSLSKNCPNLQELGLQGCTNITDHGLTDLVSGCQRIQNLEALDIGCCEEVTDAVFQGLGTVETKLRLKVLKVSNCPKVTVTGIGMLLEKCNTLEYLEVRSCPHVTKSGFDEAGLQFPECCKVNYTVSLNEPDVLV</sequence>
<proteinExistence type="predicted"/>
<evidence type="ECO:0000313" key="3">
    <source>
        <dbReference type="Proteomes" id="UP000467840"/>
    </source>
</evidence>
<dbReference type="SUPFAM" id="SSF52047">
    <property type="entry name" value="RNI-like"/>
    <property type="match status" value="1"/>
</dbReference>
<dbReference type="Gene3D" id="1.20.1280.50">
    <property type="match status" value="1"/>
</dbReference>
<reference evidence="2 3" key="1">
    <citation type="journal article" date="2020" name="Mol. Plant">
        <title>The Chromosome-Based Rubber Tree Genome Provides New Insights into Spurge Genome Evolution and Rubber Biosynthesis.</title>
        <authorList>
            <person name="Liu J."/>
            <person name="Shi C."/>
            <person name="Shi C.C."/>
            <person name="Li W."/>
            <person name="Zhang Q.J."/>
            <person name="Zhang Y."/>
            <person name="Li K."/>
            <person name="Lu H.F."/>
            <person name="Shi C."/>
            <person name="Zhu S.T."/>
            <person name="Xiao Z.Y."/>
            <person name="Nan H."/>
            <person name="Yue Y."/>
            <person name="Zhu X.G."/>
            <person name="Wu Y."/>
            <person name="Hong X.N."/>
            <person name="Fan G.Y."/>
            <person name="Tong Y."/>
            <person name="Zhang D."/>
            <person name="Mao C.L."/>
            <person name="Liu Y.L."/>
            <person name="Hao S.J."/>
            <person name="Liu W.Q."/>
            <person name="Lv M.Q."/>
            <person name="Zhang H.B."/>
            <person name="Liu Y."/>
            <person name="Hu-Tang G.R."/>
            <person name="Wang J.P."/>
            <person name="Wang J.H."/>
            <person name="Sun Y.H."/>
            <person name="Ni S.B."/>
            <person name="Chen W.B."/>
            <person name="Zhang X.C."/>
            <person name="Jiao Y.N."/>
            <person name="Eichler E.E."/>
            <person name="Li G.H."/>
            <person name="Liu X."/>
            <person name="Gao L.Z."/>
        </authorList>
    </citation>
    <scope>NUCLEOTIDE SEQUENCE [LARGE SCALE GENOMIC DNA]</scope>
    <source>
        <strain evidence="3">cv. GT1</strain>
        <tissue evidence="2">Leaf</tissue>
    </source>
</reference>
<dbReference type="AlphaFoldDB" id="A0A6A6NFA8"/>
<dbReference type="PANTHER" id="PTHR13318:SF75">
    <property type="entry name" value="COI1 F-BOX DOMAIN-CONTAINING PROTEIN"/>
    <property type="match status" value="1"/>
</dbReference>
<protein>
    <recommendedName>
        <fullName evidence="1">F-box/LRR-repeat protein 15-like leucin rich repeat domain-containing protein</fullName>
    </recommendedName>
</protein>
<dbReference type="PANTHER" id="PTHR13318">
    <property type="entry name" value="PARTNER OF PAIRED, ISOFORM B-RELATED"/>
    <property type="match status" value="1"/>
</dbReference>
<dbReference type="GO" id="GO:0019005">
    <property type="term" value="C:SCF ubiquitin ligase complex"/>
    <property type="evidence" value="ECO:0007669"/>
    <property type="project" value="TreeGrafter"/>
</dbReference>
<dbReference type="InterPro" id="IPR057207">
    <property type="entry name" value="FBXL15_LRR"/>
</dbReference>
<dbReference type="GO" id="GO:0031146">
    <property type="term" value="P:SCF-dependent proteasomal ubiquitin-dependent protein catabolic process"/>
    <property type="evidence" value="ECO:0007669"/>
    <property type="project" value="TreeGrafter"/>
</dbReference>
<feature type="domain" description="F-box/LRR-repeat protein 15-like leucin rich repeat" evidence="1">
    <location>
        <begin position="66"/>
        <end position="262"/>
    </location>
</feature>
<dbReference type="Pfam" id="PF25372">
    <property type="entry name" value="DUF7885"/>
    <property type="match status" value="1"/>
</dbReference>
<dbReference type="SMART" id="SM00367">
    <property type="entry name" value="LRR_CC"/>
    <property type="match status" value="7"/>
</dbReference>
<dbReference type="InterPro" id="IPR032675">
    <property type="entry name" value="LRR_dom_sf"/>
</dbReference>
<dbReference type="EMBL" id="JAAGAX010000002">
    <property type="protein sequence ID" value="KAF2323795.1"/>
    <property type="molecule type" value="Genomic_DNA"/>
</dbReference>
<keyword evidence="3" id="KW-1185">Reference proteome</keyword>
<accession>A0A6A6NFA8</accession>
<comment type="caution">
    <text evidence="2">The sequence shown here is derived from an EMBL/GenBank/DDBJ whole genome shotgun (WGS) entry which is preliminary data.</text>
</comment>
<name>A0A6A6NFA8_HEVBR</name>
<dbReference type="InterPro" id="IPR006553">
    <property type="entry name" value="Leu-rich_rpt_Cys-con_subtyp"/>
</dbReference>
<dbReference type="Gene3D" id="3.80.10.10">
    <property type="entry name" value="Ribonuclease Inhibitor"/>
    <property type="match status" value="2"/>
</dbReference>
<gene>
    <name evidence="2" type="ORF">GH714_036950</name>
</gene>
<evidence type="ECO:0000259" key="1">
    <source>
        <dbReference type="Pfam" id="PF25372"/>
    </source>
</evidence>
<dbReference type="Proteomes" id="UP000467840">
    <property type="component" value="Chromosome 11"/>
</dbReference>